<evidence type="ECO:0000313" key="9">
    <source>
        <dbReference type="Proteomes" id="UP000234857"/>
    </source>
</evidence>
<evidence type="ECO:0000256" key="3">
    <source>
        <dbReference type="ARBA" id="ARBA00022692"/>
    </source>
</evidence>
<evidence type="ECO:0000256" key="4">
    <source>
        <dbReference type="ARBA" id="ARBA00022989"/>
    </source>
</evidence>
<keyword evidence="3 6" id="KW-0812">Transmembrane</keyword>
<dbReference type="AlphaFoldDB" id="A0A2N5ZE56"/>
<feature type="transmembrane region" description="Helical" evidence="6">
    <location>
        <begin position="312"/>
        <end position="330"/>
    </location>
</feature>
<comment type="subcellular location">
    <subcellularLocation>
        <location evidence="1">Cell membrane</location>
        <topology evidence="1">Multi-pass membrane protein</topology>
    </subcellularLocation>
</comment>
<dbReference type="Proteomes" id="UP000234857">
    <property type="component" value="Unassembled WGS sequence"/>
</dbReference>
<keyword evidence="2" id="KW-1003">Cell membrane</keyword>
<dbReference type="SUPFAM" id="SSF53850">
    <property type="entry name" value="Periplasmic binding protein-like II"/>
    <property type="match status" value="1"/>
</dbReference>
<evidence type="ECO:0000313" key="8">
    <source>
        <dbReference type="EMBL" id="PLX16939.1"/>
    </source>
</evidence>
<sequence>MDKILLIIKREFFTKIRSKFFIISTLFAPLLLIAFAIGPAFLVSYSSSQEKHLIFVDKTGVLTEKILKRFKDPKYDIDVINESEYLEDEKHYRSLVEKKDIKALIVIPKDSFEQGEITYYSSSLGDIEFINRIRSGISSAISSEKMIREGIDPVLVESLSKELNIKTVKLEKGQKKEKSIAQDFITAYAFLLILYMSLLLYANQIMSGVYDEKSSRVVEVMLSSCNTFQMMMGKLLGVGLVGVFQYTVWGLMIFVSYWIANMLNIPVSEYLDVSPTIFVYFVVFFVLGFFQFSSIFMIAGAICSNPDDLKQAATPATMLLIIPFFISFAATKDPGLFIYQILSHVPFFNPMLMLVRIAVASPSTLEIITSIVVNTLSIIFFVYICSRIYRVGILMFGKRPSFKELIRWVRAS</sequence>
<dbReference type="InterPro" id="IPR051449">
    <property type="entry name" value="ABC-2_transporter_component"/>
</dbReference>
<dbReference type="Pfam" id="PF12698">
    <property type="entry name" value="ABC2_membrane_3"/>
    <property type="match status" value="1"/>
</dbReference>
<evidence type="ECO:0000256" key="5">
    <source>
        <dbReference type="ARBA" id="ARBA00023136"/>
    </source>
</evidence>
<keyword evidence="4 6" id="KW-1133">Transmembrane helix</keyword>
<feature type="transmembrane region" description="Helical" evidence="6">
    <location>
        <begin position="367"/>
        <end position="389"/>
    </location>
</feature>
<dbReference type="InterPro" id="IPR013525">
    <property type="entry name" value="ABC2_TM"/>
</dbReference>
<proteinExistence type="predicted"/>
<gene>
    <name evidence="8" type="ORF">C0601_08875</name>
</gene>
<evidence type="ECO:0000256" key="1">
    <source>
        <dbReference type="ARBA" id="ARBA00004651"/>
    </source>
</evidence>
<organism evidence="8 9">
    <name type="scientific">Muiribacterium halophilum</name>
    <dbReference type="NCBI Taxonomy" id="2053465"/>
    <lineage>
        <taxon>Bacteria</taxon>
        <taxon>Candidatus Muiribacteriota</taxon>
        <taxon>Candidatus Muiribacteriia</taxon>
        <taxon>Candidatus Muiribacteriales</taxon>
        <taxon>Candidatus Muiribacteriaceae</taxon>
        <taxon>Candidatus Muiribacterium</taxon>
    </lineage>
</organism>
<accession>A0A2N5ZE56</accession>
<dbReference type="Gene3D" id="3.40.190.10">
    <property type="entry name" value="Periplasmic binding protein-like II"/>
    <property type="match status" value="1"/>
</dbReference>
<evidence type="ECO:0000259" key="7">
    <source>
        <dbReference type="Pfam" id="PF12698"/>
    </source>
</evidence>
<name>A0A2N5ZE56_MUIH1</name>
<dbReference type="GO" id="GO:0005886">
    <property type="term" value="C:plasma membrane"/>
    <property type="evidence" value="ECO:0007669"/>
    <property type="project" value="UniProtKB-SubCell"/>
</dbReference>
<feature type="transmembrane region" description="Helical" evidence="6">
    <location>
        <begin position="20"/>
        <end position="42"/>
    </location>
</feature>
<feature type="domain" description="ABC-2 type transporter transmembrane" evidence="7">
    <location>
        <begin position="19"/>
        <end position="383"/>
    </location>
</feature>
<evidence type="ECO:0000256" key="6">
    <source>
        <dbReference type="SAM" id="Phobius"/>
    </source>
</evidence>
<dbReference type="PANTHER" id="PTHR30294:SF29">
    <property type="entry name" value="MULTIDRUG ABC TRANSPORTER PERMEASE YBHS-RELATED"/>
    <property type="match status" value="1"/>
</dbReference>
<dbReference type="PANTHER" id="PTHR30294">
    <property type="entry name" value="MEMBRANE COMPONENT OF ABC TRANSPORTER YHHJ-RELATED"/>
    <property type="match status" value="1"/>
</dbReference>
<comment type="caution">
    <text evidence="8">The sequence shown here is derived from an EMBL/GenBank/DDBJ whole genome shotgun (WGS) entry which is preliminary data.</text>
</comment>
<dbReference type="EMBL" id="PKTG01000100">
    <property type="protein sequence ID" value="PLX16939.1"/>
    <property type="molecule type" value="Genomic_DNA"/>
</dbReference>
<evidence type="ECO:0000256" key="2">
    <source>
        <dbReference type="ARBA" id="ARBA00022475"/>
    </source>
</evidence>
<keyword evidence="5 6" id="KW-0472">Membrane</keyword>
<protein>
    <recommendedName>
        <fullName evidence="7">ABC-2 type transporter transmembrane domain-containing protein</fullName>
    </recommendedName>
</protein>
<dbReference type="GO" id="GO:0140359">
    <property type="term" value="F:ABC-type transporter activity"/>
    <property type="evidence" value="ECO:0007669"/>
    <property type="project" value="InterPro"/>
</dbReference>
<feature type="transmembrane region" description="Helical" evidence="6">
    <location>
        <begin position="277"/>
        <end position="300"/>
    </location>
</feature>
<feature type="transmembrane region" description="Helical" evidence="6">
    <location>
        <begin position="235"/>
        <end position="257"/>
    </location>
</feature>
<reference evidence="8 9" key="1">
    <citation type="submission" date="2017-11" db="EMBL/GenBank/DDBJ databases">
        <title>Genome-resolved metagenomics identifies genetic mobility, metabolic interactions, and unexpected diversity in perchlorate-reducing communities.</title>
        <authorList>
            <person name="Barnum T.P."/>
            <person name="Figueroa I.A."/>
            <person name="Carlstrom C.I."/>
            <person name="Lucas L.N."/>
            <person name="Engelbrektson A.L."/>
            <person name="Coates J.D."/>
        </authorList>
    </citation>
    <scope>NUCLEOTIDE SEQUENCE [LARGE SCALE GENOMIC DNA]</scope>
    <source>
        <strain evidence="8">BM706</strain>
    </source>
</reference>
<feature type="transmembrane region" description="Helical" evidence="6">
    <location>
        <begin position="336"/>
        <end position="355"/>
    </location>
</feature>
<feature type="transmembrane region" description="Helical" evidence="6">
    <location>
        <begin position="184"/>
        <end position="203"/>
    </location>
</feature>